<gene>
    <name evidence="1" type="ORF">ORAREDHAP_LOCUS39805</name>
</gene>
<name>A0A6J5XVI1_PRUAR</name>
<reference evidence="2" key="1">
    <citation type="journal article" date="2020" name="Genome Biol.">
        <title>Gamete binning: chromosome-level and haplotype-resolved genome assembly enabled by high-throughput single-cell sequencing of gamete genomes.</title>
        <authorList>
            <person name="Campoy J.A."/>
            <person name="Sun H."/>
            <person name="Goel M."/>
            <person name="Jiao W.-B."/>
            <person name="Folz-Donahue K."/>
            <person name="Wang N."/>
            <person name="Rubio M."/>
            <person name="Liu C."/>
            <person name="Kukat C."/>
            <person name="Ruiz D."/>
            <person name="Huettel B."/>
            <person name="Schneeberger K."/>
        </authorList>
    </citation>
    <scope>NUCLEOTIDE SEQUENCE [LARGE SCALE GENOMIC DNA]</scope>
    <source>
        <strain evidence="2">cv. Rojo Pasion</strain>
    </source>
</reference>
<dbReference type="EMBL" id="CAEKKB010000006">
    <property type="protein sequence ID" value="CAB4315198.1"/>
    <property type="molecule type" value="Genomic_DNA"/>
</dbReference>
<evidence type="ECO:0000313" key="2">
    <source>
        <dbReference type="Proteomes" id="UP000507245"/>
    </source>
</evidence>
<protein>
    <submittedName>
        <fullName evidence="1">Uncharacterized protein</fullName>
    </submittedName>
</protein>
<proteinExistence type="predicted"/>
<accession>A0A6J5XVI1</accession>
<dbReference type="AlphaFoldDB" id="A0A6J5XVI1"/>
<sequence length="102" mass="11507">MQSNCCIISSQSHPKRKDHLESLGNRAVALEPEYELGQENNRKGKKQDRELVMTMKLWTRVLLTAYSLAKAPACHHSIVQQLLRVTSSFSQPPHSLSKPPSI</sequence>
<organism evidence="1 2">
    <name type="scientific">Prunus armeniaca</name>
    <name type="common">Apricot</name>
    <name type="synonym">Armeniaca vulgaris</name>
    <dbReference type="NCBI Taxonomy" id="36596"/>
    <lineage>
        <taxon>Eukaryota</taxon>
        <taxon>Viridiplantae</taxon>
        <taxon>Streptophyta</taxon>
        <taxon>Embryophyta</taxon>
        <taxon>Tracheophyta</taxon>
        <taxon>Spermatophyta</taxon>
        <taxon>Magnoliopsida</taxon>
        <taxon>eudicotyledons</taxon>
        <taxon>Gunneridae</taxon>
        <taxon>Pentapetalae</taxon>
        <taxon>rosids</taxon>
        <taxon>fabids</taxon>
        <taxon>Rosales</taxon>
        <taxon>Rosaceae</taxon>
        <taxon>Amygdaloideae</taxon>
        <taxon>Amygdaleae</taxon>
        <taxon>Prunus</taxon>
    </lineage>
</organism>
<dbReference type="Proteomes" id="UP000507245">
    <property type="component" value="Unassembled WGS sequence"/>
</dbReference>
<keyword evidence="2" id="KW-1185">Reference proteome</keyword>
<evidence type="ECO:0000313" key="1">
    <source>
        <dbReference type="EMBL" id="CAB4315198.1"/>
    </source>
</evidence>